<evidence type="ECO:0000313" key="3">
    <source>
        <dbReference type="Proteomes" id="UP000594873"/>
    </source>
</evidence>
<protein>
    <submittedName>
        <fullName evidence="2">Acyloxyacyl hydrolase</fullName>
    </submittedName>
</protein>
<accession>A0A7T2LN25</accession>
<dbReference type="AlphaFoldDB" id="A0A7T2LN25"/>
<keyword evidence="2" id="KW-0378">Hydrolase</keyword>
<evidence type="ECO:0000256" key="1">
    <source>
        <dbReference type="SAM" id="SignalP"/>
    </source>
</evidence>
<dbReference type="Pfam" id="PF09411">
    <property type="entry name" value="PagL"/>
    <property type="match status" value="1"/>
</dbReference>
<organism evidence="2 3">
    <name type="scientific">Allosphingosinicella flava</name>
    <dbReference type="NCBI Taxonomy" id="2771430"/>
    <lineage>
        <taxon>Bacteria</taxon>
        <taxon>Pseudomonadati</taxon>
        <taxon>Pseudomonadota</taxon>
        <taxon>Alphaproteobacteria</taxon>
        <taxon>Sphingomonadales</taxon>
        <taxon>Sphingomonadaceae</taxon>
        <taxon>Allosphingosinicella</taxon>
    </lineage>
</organism>
<dbReference type="KEGG" id="sflv:IC614_06145"/>
<dbReference type="GO" id="GO:0016787">
    <property type="term" value="F:hydrolase activity"/>
    <property type="evidence" value="ECO:0007669"/>
    <property type="project" value="UniProtKB-KW"/>
</dbReference>
<dbReference type="EMBL" id="CP065592">
    <property type="protein sequence ID" value="QPQ56141.1"/>
    <property type="molecule type" value="Genomic_DNA"/>
</dbReference>
<keyword evidence="3" id="KW-1185">Reference proteome</keyword>
<proteinExistence type="predicted"/>
<keyword evidence="1" id="KW-0732">Signal</keyword>
<feature type="signal peptide" evidence="1">
    <location>
        <begin position="1"/>
        <end position="21"/>
    </location>
</feature>
<dbReference type="InterPro" id="IPR018550">
    <property type="entry name" value="Lipid-A_deacylase-rel"/>
</dbReference>
<evidence type="ECO:0000313" key="2">
    <source>
        <dbReference type="EMBL" id="QPQ56141.1"/>
    </source>
</evidence>
<reference evidence="2 3" key="1">
    <citation type="submission" date="2020-11" db="EMBL/GenBank/DDBJ databases">
        <title>Genome seq and assembly of Sphingosinicella sp.</title>
        <authorList>
            <person name="Chhetri G."/>
        </authorList>
    </citation>
    <scope>NUCLEOTIDE SEQUENCE [LARGE SCALE GENOMIC DNA]</scope>
    <source>
        <strain evidence="2 3">UDD2</strain>
    </source>
</reference>
<sequence length="174" mass="18623">MRMIVAAGLSVALPWAGSARADEIFGGLHTQDVDTVFTKSGIEEGVALQLGWRGDRIGALGFIGRPSPHAFVSVSTDGGANFAAAGLSWKFGKTVYARPGIGIAIHDGPGGEIDRRDRIVFGSRVLFEPEIAVGYQVSGRVSVEASWVHLSHAQLFSRQNPGIDNIGMRVNYRF</sequence>
<dbReference type="Gene3D" id="2.40.160.20">
    <property type="match status" value="1"/>
</dbReference>
<dbReference type="Proteomes" id="UP000594873">
    <property type="component" value="Chromosome"/>
</dbReference>
<gene>
    <name evidence="2" type="ORF">IC614_06145</name>
</gene>
<name>A0A7T2LN25_9SPHN</name>
<dbReference type="RefSeq" id="WP_200973001.1">
    <property type="nucleotide sequence ID" value="NZ_CP065592.1"/>
</dbReference>
<feature type="chain" id="PRO_5032959340" evidence="1">
    <location>
        <begin position="22"/>
        <end position="174"/>
    </location>
</feature>